<evidence type="ECO:0000313" key="4">
    <source>
        <dbReference type="Proteomes" id="UP001432027"/>
    </source>
</evidence>
<name>A0AAV5U4K4_9BILA</name>
<dbReference type="Proteomes" id="UP001432027">
    <property type="component" value="Unassembled WGS sequence"/>
</dbReference>
<feature type="domain" description="CX" evidence="2">
    <location>
        <begin position="80"/>
        <end position="137"/>
    </location>
</feature>
<proteinExistence type="predicted"/>
<organism evidence="3 4">
    <name type="scientific">Pristionchus entomophagus</name>
    <dbReference type="NCBI Taxonomy" id="358040"/>
    <lineage>
        <taxon>Eukaryota</taxon>
        <taxon>Metazoa</taxon>
        <taxon>Ecdysozoa</taxon>
        <taxon>Nematoda</taxon>
        <taxon>Chromadorea</taxon>
        <taxon>Rhabditida</taxon>
        <taxon>Rhabditina</taxon>
        <taxon>Diplogasteromorpha</taxon>
        <taxon>Diplogasteroidea</taxon>
        <taxon>Neodiplogasteridae</taxon>
        <taxon>Pristionchus</taxon>
    </lineage>
</organism>
<gene>
    <name evidence="3" type="ORF">PENTCL1PPCAC_24000</name>
</gene>
<evidence type="ECO:0000313" key="3">
    <source>
        <dbReference type="EMBL" id="GMT01826.1"/>
    </source>
</evidence>
<protein>
    <recommendedName>
        <fullName evidence="2">CX domain-containing protein</fullName>
    </recommendedName>
</protein>
<dbReference type="InterPro" id="IPR002619">
    <property type="entry name" value="CX"/>
</dbReference>
<evidence type="ECO:0000256" key="1">
    <source>
        <dbReference type="SAM" id="Phobius"/>
    </source>
</evidence>
<accession>A0AAV5U4K4</accession>
<feature type="transmembrane region" description="Helical" evidence="1">
    <location>
        <begin position="145"/>
        <end position="165"/>
    </location>
</feature>
<dbReference type="EMBL" id="BTSX01000005">
    <property type="protein sequence ID" value="GMT01826.1"/>
    <property type="molecule type" value="Genomic_DNA"/>
</dbReference>
<evidence type="ECO:0000259" key="2">
    <source>
        <dbReference type="Pfam" id="PF01705"/>
    </source>
</evidence>
<sequence length="166" mass="17974">GGFRGGGGGSFGGGGGRGLSGSRSYSGVYGWRHSSAPLYMHGGYSPLVVHPFYGCHYCYGPTWGYRFMTGHYVSYNNYHYYSDKKYLPKDTSVSCTRPTSDLPAAQLKNLTHSTKETPKEMAWACPAGNTCCGWECCKEPVSRVLPSWASGLIVFGIFIGVVILIG</sequence>
<keyword evidence="4" id="KW-1185">Reference proteome</keyword>
<keyword evidence="1" id="KW-0812">Transmembrane</keyword>
<comment type="caution">
    <text evidence="3">The sequence shown here is derived from an EMBL/GenBank/DDBJ whole genome shotgun (WGS) entry which is preliminary data.</text>
</comment>
<feature type="non-terminal residue" evidence="3">
    <location>
        <position position="1"/>
    </location>
</feature>
<dbReference type="Pfam" id="PF01705">
    <property type="entry name" value="CX"/>
    <property type="match status" value="1"/>
</dbReference>
<dbReference type="PANTHER" id="PTHR47520:SF13">
    <property type="entry name" value="PROTEIN CBG10012"/>
    <property type="match status" value="1"/>
</dbReference>
<feature type="non-terminal residue" evidence="3">
    <location>
        <position position="166"/>
    </location>
</feature>
<dbReference type="PANTHER" id="PTHR47520">
    <property type="entry name" value="CX DOMAIN-CONTAINING PROTEIN-RELATED"/>
    <property type="match status" value="1"/>
</dbReference>
<dbReference type="AlphaFoldDB" id="A0AAV5U4K4"/>
<keyword evidence="1" id="KW-1133">Transmembrane helix</keyword>
<keyword evidence="1" id="KW-0472">Membrane</keyword>
<reference evidence="3" key="1">
    <citation type="submission" date="2023-10" db="EMBL/GenBank/DDBJ databases">
        <title>Genome assembly of Pristionchus species.</title>
        <authorList>
            <person name="Yoshida K."/>
            <person name="Sommer R.J."/>
        </authorList>
    </citation>
    <scope>NUCLEOTIDE SEQUENCE</scope>
    <source>
        <strain evidence="3">RS0144</strain>
    </source>
</reference>